<evidence type="ECO:0000313" key="2">
    <source>
        <dbReference type="EMBL" id="CAI2386049.1"/>
    </source>
</evidence>
<organism evidence="2 3">
    <name type="scientific">Euplotes crassus</name>
    <dbReference type="NCBI Taxonomy" id="5936"/>
    <lineage>
        <taxon>Eukaryota</taxon>
        <taxon>Sar</taxon>
        <taxon>Alveolata</taxon>
        <taxon>Ciliophora</taxon>
        <taxon>Intramacronucleata</taxon>
        <taxon>Spirotrichea</taxon>
        <taxon>Hypotrichia</taxon>
        <taxon>Euplotida</taxon>
        <taxon>Euplotidae</taxon>
        <taxon>Moneuplotes</taxon>
    </lineage>
</organism>
<feature type="transmembrane region" description="Helical" evidence="1">
    <location>
        <begin position="7"/>
        <end position="29"/>
    </location>
</feature>
<gene>
    <name evidence="2" type="ORF">ECRASSUSDP1_LOCUS27650</name>
</gene>
<keyword evidence="1" id="KW-0812">Transmembrane</keyword>
<evidence type="ECO:0000256" key="1">
    <source>
        <dbReference type="SAM" id="Phobius"/>
    </source>
</evidence>
<dbReference type="AlphaFoldDB" id="A0AAD1Y7F1"/>
<keyword evidence="1" id="KW-0472">Membrane</keyword>
<protein>
    <recommendedName>
        <fullName evidence="4">Dolichol phosphate-mannose biosynthesis regulatory protein</fullName>
    </recommendedName>
</protein>
<dbReference type="Proteomes" id="UP001295684">
    <property type="component" value="Unassembled WGS sequence"/>
</dbReference>
<accession>A0AAD1Y7F1</accession>
<proteinExistence type="predicted"/>
<evidence type="ECO:0008006" key="4">
    <source>
        <dbReference type="Google" id="ProtNLM"/>
    </source>
</evidence>
<keyword evidence="3" id="KW-1185">Reference proteome</keyword>
<name>A0AAD1Y7F1_EUPCR</name>
<feature type="transmembrane region" description="Helical" evidence="1">
    <location>
        <begin position="49"/>
        <end position="70"/>
    </location>
</feature>
<comment type="caution">
    <text evidence="2">The sequence shown here is derived from an EMBL/GenBank/DDBJ whole genome shotgun (WGS) entry which is preliminary data.</text>
</comment>
<keyword evidence="1" id="KW-1133">Transmembrane helix</keyword>
<dbReference type="EMBL" id="CAMPGE010028528">
    <property type="protein sequence ID" value="CAI2386049.1"/>
    <property type="molecule type" value="Genomic_DNA"/>
</dbReference>
<sequence length="76" mass="8386">MNLAKAFGLFLVGLAIFVFSFYTICLIGYPFFPEFVQGYLLNPTQITYLMGTLLAMAGGVVLLMLILSVAKSKKKK</sequence>
<reference evidence="2" key="1">
    <citation type="submission" date="2023-07" db="EMBL/GenBank/DDBJ databases">
        <authorList>
            <consortium name="AG Swart"/>
            <person name="Singh M."/>
            <person name="Singh A."/>
            <person name="Seah K."/>
            <person name="Emmerich C."/>
        </authorList>
    </citation>
    <scope>NUCLEOTIDE SEQUENCE</scope>
    <source>
        <strain evidence="2">DP1</strain>
    </source>
</reference>
<evidence type="ECO:0000313" key="3">
    <source>
        <dbReference type="Proteomes" id="UP001295684"/>
    </source>
</evidence>